<feature type="domain" description="Carboxylesterase type B" evidence="6">
    <location>
        <begin position="531"/>
        <end position="831"/>
    </location>
</feature>
<reference evidence="7" key="1">
    <citation type="submission" date="2022-08" db="UniProtKB">
        <authorList>
            <consortium name="EnsemblMetazoa"/>
        </authorList>
    </citation>
    <scope>IDENTIFICATION</scope>
    <source>
        <strain evidence="7">Israel</strain>
    </source>
</reference>
<dbReference type="PROSITE" id="PS00122">
    <property type="entry name" value="CARBOXYLESTERASE_B_1"/>
    <property type="match status" value="2"/>
</dbReference>
<feature type="domain" description="Carboxylesterase type B" evidence="6">
    <location>
        <begin position="853"/>
        <end position="1198"/>
    </location>
</feature>
<comment type="similarity">
    <text evidence="1">Belongs to the type-B carboxylesterase/lipase family.</text>
</comment>
<dbReference type="PROSITE" id="PS00941">
    <property type="entry name" value="CARBOXYLESTERASE_B_2"/>
    <property type="match status" value="4"/>
</dbReference>
<sequence>MYGDRCFCYPMVTMVNQYITYADVKKNPVFIYEFAYESEYSLANLLHNTEEYFGVGHLDDLPYLFTMSSNFQPFEIDSPESRMSDIWVRTMVNFVARGEIKVWRTLRPCTTENASPTCDRQVFERYTNGDQDESFVSIANNIDTDICSSILSLNFKSEKPISLQPEVCAASGCVRGKVESGRKKPYDAFYGIPYAEPPVGKLRFESPVPYSGWTGYWDASYPRDDCIQRNGSQPGQITSGSEDCLYLNVYRPSTWKGVKKFPVMVWIHGGSFIGFSSKPELFGPEYIMDNGEVILVTMNYRLGILGFLCSGDEAVKGNFGLKDQQMALQWVAKNIEYFGGDASSVTLSGQSAGATSAHLHMMNSKSQALFHRVILMSGTALAPFIYPIDYASQFRTIANFTELANYDTASTYTLAYQLKKTNVTTLVLTVARLYAFISTPIVPIRPCIEGNWEDAFMTEDPRKLWAEGRYVQKPILVGTVSKEGTTLSPITLNEFLLQLFNRNIYDYLPIQMEFQPRYMSDVLTYYFGGKKCGCVRGKFESGRKKSYDAFYGIPYAEPPVGKLRFESPVPYSGWTGYWDASYPRDDCLQENLYLPGYPISGSEDCLFLNVYRPSSWNRKKKLPVLIWIHMGSFFAFSSNPALVGPEYLMDNGEVILVTMNYRLGILGFLCSGDEAVKGNFGLKDQQLALKWVATNIEYFGGDSSSITLAGHGAGGISTNLHMLNPKSQALFHRAIMMSGVALTPMIYPIDFEAQFRKVAKLIELPDWEAGTTTNLAYQMKKLDGLKLILAHKYLFLMLKTPPFSLRPCIEGDWEGAFMTEDPRTVWAEGRFVHKPFVVEKSSNISFKKSILSPPEVCAECGCVRGVFESGRKKPYDAFYGIPYAEPPVGKLRFENTVPHSGWSGYWDASYPRDDCIQSNVSLPGQTTSGSEDCLYLNVYRPSTWNGKKKLPVVVYIHGGSFLSFSSNPDQFGPEYIMDNGEVILVTLNYRLGILGFLCSGDEAVKGNFGLKDQQMALQWVATNIEYFGGDSSSVTLAGQSSGASCAHLHMMNSKSQALFHRVILMSGTALAPFMYPIDHAAQFRTIANLTGLKDFDTAATYNLAYQMKKVDAATFVETVELLYTFFATPPAPIRPCIEGDWVGAFMTEDPRKVWAEGRYVQKPILVGTVKNDGASLSLITLNEDLLDQFNRNIYNFLPIQMEFQPRYIYESPVPHSGWSEYWDASYPRDNCLQKNYFLPGQPVSGSEDCLYLNVYRPSTWKGKRNFR</sequence>
<dbReference type="Gene3D" id="3.40.50.1820">
    <property type="entry name" value="alpha/beta hydrolase"/>
    <property type="match status" value="5"/>
</dbReference>
<dbReference type="EnsemblMetazoa" id="PPAI009850-RA">
    <property type="protein sequence ID" value="PPAI009850-PA"/>
    <property type="gene ID" value="PPAI009850"/>
</dbReference>
<dbReference type="InterPro" id="IPR019826">
    <property type="entry name" value="Carboxylesterase_B_AS"/>
</dbReference>
<feature type="domain" description="Carboxylesterase type B" evidence="6">
    <location>
        <begin position="2"/>
        <end position="140"/>
    </location>
</feature>
<dbReference type="InterPro" id="IPR050309">
    <property type="entry name" value="Type-B_Carboxylest/Lipase"/>
</dbReference>
<evidence type="ECO:0000313" key="8">
    <source>
        <dbReference type="Proteomes" id="UP000092462"/>
    </source>
</evidence>
<evidence type="ECO:0000259" key="6">
    <source>
        <dbReference type="Pfam" id="PF00135"/>
    </source>
</evidence>
<evidence type="ECO:0000313" key="7">
    <source>
        <dbReference type="EnsemblMetazoa" id="PPAI009850-PA"/>
    </source>
</evidence>
<dbReference type="VEuPathDB" id="VectorBase:PPAI009850"/>
<name>A0A1B0F0L2_PHLPP</name>
<evidence type="ECO:0000256" key="2">
    <source>
        <dbReference type="ARBA" id="ARBA00022487"/>
    </source>
</evidence>
<dbReference type="Pfam" id="PF00135">
    <property type="entry name" value="COesterase"/>
    <property type="match status" value="5"/>
</dbReference>
<dbReference type="VEuPathDB" id="VectorBase:PPAPM1_011955"/>
<dbReference type="InterPro" id="IPR019819">
    <property type="entry name" value="Carboxylesterase_B_CS"/>
</dbReference>
<dbReference type="AlphaFoldDB" id="A0A1B0F0L2"/>
<organism evidence="7 8">
    <name type="scientific">Phlebotomus papatasi</name>
    <name type="common">Sandfly</name>
    <dbReference type="NCBI Taxonomy" id="29031"/>
    <lineage>
        <taxon>Eukaryota</taxon>
        <taxon>Metazoa</taxon>
        <taxon>Ecdysozoa</taxon>
        <taxon>Arthropoda</taxon>
        <taxon>Hexapoda</taxon>
        <taxon>Insecta</taxon>
        <taxon>Pterygota</taxon>
        <taxon>Neoptera</taxon>
        <taxon>Endopterygota</taxon>
        <taxon>Diptera</taxon>
        <taxon>Nematocera</taxon>
        <taxon>Psychodoidea</taxon>
        <taxon>Psychodidae</taxon>
        <taxon>Phlebotomus</taxon>
        <taxon>Phlebotomus</taxon>
    </lineage>
</organism>
<keyword evidence="3" id="KW-0378">Hydrolase</keyword>
<dbReference type="VEuPathDB" id="VectorBase:PPAPM1_002160"/>
<keyword evidence="8" id="KW-1185">Reference proteome</keyword>
<dbReference type="InterPro" id="IPR002018">
    <property type="entry name" value="CarbesteraseB"/>
</dbReference>
<keyword evidence="5" id="KW-0325">Glycoprotein</keyword>
<dbReference type="EMBL" id="AJVK01017306">
    <property type="status" value="NOT_ANNOTATED_CDS"/>
    <property type="molecule type" value="Genomic_DNA"/>
</dbReference>
<proteinExistence type="inferred from homology"/>
<evidence type="ECO:0000256" key="5">
    <source>
        <dbReference type="ARBA" id="ARBA00023180"/>
    </source>
</evidence>
<dbReference type="VEuPathDB" id="VectorBase:PPAPM1_002890"/>
<protein>
    <recommendedName>
        <fullName evidence="6">Carboxylesterase type B domain-containing protein</fullName>
    </recommendedName>
</protein>
<feature type="domain" description="Carboxylesterase type B" evidence="6">
    <location>
        <begin position="1209"/>
        <end position="1259"/>
    </location>
</feature>
<dbReference type="VEuPathDB" id="VectorBase:PPAPM1_010305"/>
<dbReference type="PANTHER" id="PTHR11559">
    <property type="entry name" value="CARBOXYLESTERASE"/>
    <property type="match status" value="1"/>
</dbReference>
<evidence type="ECO:0000256" key="4">
    <source>
        <dbReference type="ARBA" id="ARBA00023157"/>
    </source>
</evidence>
<dbReference type="EMBL" id="AJVK01017308">
    <property type="status" value="NOT_ANNOTATED_CDS"/>
    <property type="molecule type" value="Genomic_DNA"/>
</dbReference>
<feature type="domain" description="Carboxylesterase type B" evidence="6">
    <location>
        <begin position="165"/>
        <end position="504"/>
    </location>
</feature>
<dbReference type="EMBL" id="AJVK01017307">
    <property type="status" value="NOT_ANNOTATED_CDS"/>
    <property type="molecule type" value="Genomic_DNA"/>
</dbReference>
<keyword evidence="2" id="KW-0719">Serine esterase</keyword>
<evidence type="ECO:0000256" key="3">
    <source>
        <dbReference type="ARBA" id="ARBA00022801"/>
    </source>
</evidence>
<dbReference type="InterPro" id="IPR029058">
    <property type="entry name" value="AB_hydrolase_fold"/>
</dbReference>
<accession>A0A1B0F0L2</accession>
<evidence type="ECO:0000256" key="1">
    <source>
        <dbReference type="ARBA" id="ARBA00005964"/>
    </source>
</evidence>
<dbReference type="GO" id="GO:0052689">
    <property type="term" value="F:carboxylic ester hydrolase activity"/>
    <property type="evidence" value="ECO:0007669"/>
    <property type="project" value="UniProtKB-KW"/>
</dbReference>
<dbReference type="SUPFAM" id="SSF53474">
    <property type="entry name" value="alpha/beta-Hydrolases"/>
    <property type="match status" value="5"/>
</dbReference>
<dbReference type="Proteomes" id="UP000092462">
    <property type="component" value="Unassembled WGS sequence"/>
</dbReference>
<keyword evidence="4" id="KW-1015">Disulfide bond</keyword>